<protein>
    <submittedName>
        <fullName evidence="1">Uncharacterized protein</fullName>
    </submittedName>
</protein>
<sequence length="58" mass="6297">MGLLESRVLALKTAVLNAIQDATRLFTGPSTGSRKIRKNLICCCRAGRLAGKVFLILH</sequence>
<proteinExistence type="predicted"/>
<dbReference type="Proteomes" id="UP000225139">
    <property type="component" value="Segment"/>
</dbReference>
<evidence type="ECO:0000313" key="1">
    <source>
        <dbReference type="EMBL" id="AON96492.1"/>
    </source>
</evidence>
<organism evidence="1">
    <name type="scientific">Acidianus two-tailed phage variant 1</name>
    <dbReference type="NCBI Taxonomy" id="1898550"/>
    <lineage>
        <taxon>Viruses</taxon>
        <taxon>Viruses incertae sedis</taxon>
        <taxon>Bicaudaviridae</taxon>
        <taxon>Bicaudavirus</taxon>
        <taxon>Acidianus two-tailed virus</taxon>
    </lineage>
</organism>
<accession>A0A1C9EG63</accession>
<dbReference type="SMR" id="A0A1C9EG63"/>
<dbReference type="EMBL" id="KX607102">
    <property type="protein sequence ID" value="AON96492.1"/>
    <property type="molecule type" value="Genomic_DNA"/>
</dbReference>
<reference evidence="1" key="1">
    <citation type="submission" date="2016-07" db="EMBL/GenBank/DDBJ databases">
        <authorList>
            <person name="Vestergaard G."/>
            <person name="Garrett R.A."/>
        </authorList>
    </citation>
    <scope>NUCLEOTIDE SEQUENCE [LARGE SCALE GENOMIC DNA]</scope>
    <source>
        <strain evidence="1">ATV.v1</strain>
    </source>
</reference>
<name>A0A1C9EG63_ATV</name>